<evidence type="ECO:0000313" key="5">
    <source>
        <dbReference type="EMBL" id="OIQ74714.1"/>
    </source>
</evidence>
<accession>A0A1J5PUB0</accession>
<dbReference type="Pfam" id="PF01258">
    <property type="entry name" value="zf-dskA_traR"/>
    <property type="match status" value="1"/>
</dbReference>
<dbReference type="GO" id="GO:0008270">
    <property type="term" value="F:zinc ion binding"/>
    <property type="evidence" value="ECO:0007669"/>
    <property type="project" value="UniProtKB-KW"/>
</dbReference>
<keyword evidence="2" id="KW-0863">Zinc-finger</keyword>
<dbReference type="PANTHER" id="PTHR33823:SF4">
    <property type="entry name" value="GENERAL STRESS PROTEIN 16O"/>
    <property type="match status" value="1"/>
</dbReference>
<protein>
    <submittedName>
        <fullName evidence="5">RNA polymerase-binding transcription factor DksA</fullName>
    </submittedName>
</protein>
<gene>
    <name evidence="5" type="primary">dksA_22</name>
    <name evidence="5" type="ORF">GALL_436280</name>
</gene>
<keyword evidence="1" id="KW-0479">Metal-binding</keyword>
<evidence type="ECO:0000256" key="1">
    <source>
        <dbReference type="ARBA" id="ARBA00022723"/>
    </source>
</evidence>
<reference evidence="5" key="1">
    <citation type="submission" date="2016-10" db="EMBL/GenBank/DDBJ databases">
        <title>Sequence of Gallionella enrichment culture.</title>
        <authorList>
            <person name="Poehlein A."/>
            <person name="Muehling M."/>
            <person name="Daniel R."/>
        </authorList>
    </citation>
    <scope>NUCLEOTIDE SEQUENCE</scope>
</reference>
<dbReference type="PROSITE" id="PS51128">
    <property type="entry name" value="ZF_DKSA_2"/>
    <property type="match status" value="1"/>
</dbReference>
<dbReference type="EMBL" id="MLJW01002409">
    <property type="protein sequence ID" value="OIQ74714.1"/>
    <property type="molecule type" value="Genomic_DNA"/>
</dbReference>
<dbReference type="Gene3D" id="1.20.120.910">
    <property type="entry name" value="DksA, coiled-coil domain"/>
    <property type="match status" value="1"/>
</dbReference>
<organism evidence="5">
    <name type="scientific">mine drainage metagenome</name>
    <dbReference type="NCBI Taxonomy" id="410659"/>
    <lineage>
        <taxon>unclassified sequences</taxon>
        <taxon>metagenomes</taxon>
        <taxon>ecological metagenomes</taxon>
    </lineage>
</organism>
<name>A0A1J5PUB0_9ZZZZ</name>
<proteinExistence type="predicted"/>
<keyword evidence="3" id="KW-0862">Zinc</keyword>
<sequence>MTIDTTLRNTLRDKLLQRRTVMVEDLRDESRSAEGTLAVRSYRGTTDDEAVVESMDAVEIASTARDAYEVAAIDSALQRLDTPDFGLCIDCGAEIEPARLLAEPTVLRCTACQQRYERQHHTLVGGQI</sequence>
<evidence type="ECO:0000256" key="2">
    <source>
        <dbReference type="ARBA" id="ARBA00022771"/>
    </source>
</evidence>
<evidence type="ECO:0000259" key="4">
    <source>
        <dbReference type="Pfam" id="PF01258"/>
    </source>
</evidence>
<comment type="caution">
    <text evidence="5">The sequence shown here is derived from an EMBL/GenBank/DDBJ whole genome shotgun (WGS) entry which is preliminary data.</text>
</comment>
<dbReference type="PANTHER" id="PTHR33823">
    <property type="entry name" value="RNA POLYMERASE-BINDING TRANSCRIPTION FACTOR DKSA-RELATED"/>
    <property type="match status" value="1"/>
</dbReference>
<dbReference type="InterPro" id="IPR000962">
    <property type="entry name" value="Znf_DskA_TraR"/>
</dbReference>
<dbReference type="SUPFAM" id="SSF57716">
    <property type="entry name" value="Glucocorticoid receptor-like (DNA-binding domain)"/>
    <property type="match status" value="1"/>
</dbReference>
<dbReference type="AlphaFoldDB" id="A0A1J5PUB0"/>
<feature type="domain" description="Zinc finger DksA/TraR C4-type" evidence="4">
    <location>
        <begin position="84"/>
        <end position="118"/>
    </location>
</feature>
<evidence type="ECO:0000256" key="3">
    <source>
        <dbReference type="ARBA" id="ARBA00022833"/>
    </source>
</evidence>